<dbReference type="AlphaFoldDB" id="A0A7J6XNH9"/>
<name>A0A7J6XNH9_TRYCR</name>
<dbReference type="PANTHER" id="PTHR24111:SF0">
    <property type="entry name" value="LEUCINE-RICH REPEAT-CONTAINING PROTEIN"/>
    <property type="match status" value="1"/>
</dbReference>
<organism evidence="2 3">
    <name type="scientific">Trypanosoma cruzi</name>
    <dbReference type="NCBI Taxonomy" id="5693"/>
    <lineage>
        <taxon>Eukaryota</taxon>
        <taxon>Discoba</taxon>
        <taxon>Euglenozoa</taxon>
        <taxon>Kinetoplastea</taxon>
        <taxon>Metakinetoplastina</taxon>
        <taxon>Trypanosomatida</taxon>
        <taxon>Trypanosomatidae</taxon>
        <taxon>Trypanosoma</taxon>
        <taxon>Schizotrypanum</taxon>
    </lineage>
</organism>
<gene>
    <name evidence="2" type="ORF">ECC02_011926</name>
</gene>
<evidence type="ECO:0000313" key="3">
    <source>
        <dbReference type="Proteomes" id="UP000583944"/>
    </source>
</evidence>
<dbReference type="EMBL" id="JABDHM010000326">
    <property type="protein sequence ID" value="KAF5215398.1"/>
    <property type="molecule type" value="Genomic_DNA"/>
</dbReference>
<dbReference type="PANTHER" id="PTHR24111">
    <property type="entry name" value="LEUCINE-RICH REPEAT-CONTAINING PROTEIN 34"/>
    <property type="match status" value="1"/>
</dbReference>
<keyword evidence="1" id="KW-0677">Repeat</keyword>
<dbReference type="InterPro" id="IPR001611">
    <property type="entry name" value="Leu-rich_rpt"/>
</dbReference>
<evidence type="ECO:0000256" key="1">
    <source>
        <dbReference type="ARBA" id="ARBA00022737"/>
    </source>
</evidence>
<dbReference type="VEuPathDB" id="TriTrypDB:ECC02_011926"/>
<dbReference type="Pfam" id="PF13516">
    <property type="entry name" value="LRR_6"/>
    <property type="match status" value="4"/>
</dbReference>
<dbReference type="SUPFAM" id="SSF52047">
    <property type="entry name" value="RNI-like"/>
    <property type="match status" value="1"/>
</dbReference>
<dbReference type="SMART" id="SM00368">
    <property type="entry name" value="LRR_RI"/>
    <property type="match status" value="5"/>
</dbReference>
<proteinExistence type="predicted"/>
<sequence length="452" mass="49196">MRMYYLFICFCCCVKTEWNSHGSFRCGPHFFFLVVLLFITRRGSSSRQSGRCRAGGAARLVILRRKGDWKETAGFPSFFLVVMWRELYTSACADSAVTPRGEVLALEGGTVRLCGNTFGRFHQRITDDEVVALSETCARLPLVAELHLEYNEVSSRGATALADAMQNGFRSLQYLDVSHNAIDAEGANALAAAATTHEALSTLLLRSNPIGGACGPFMERLLQTDDRGNSNLLATLDLENTEQDMKSLVRIARGLARNSTLTTLNLGRPLMNNPDDVACVVRHLALALKENTTLQTLGMSHFNMTDDDLRLLCSPLRSSAVVCLSLKGNKLSQDSGETLATLLTQRPDFISLDVTANRLRDVGAVSLASAIALHPGLRALHIGSNTIGGRGISAIAKAVETNTSLTSLRLWGNDFSDESVAELYALRGKIDSLPEKDIGFYVVDGRPMLACE</sequence>
<protein>
    <submittedName>
        <fullName evidence="2">Uncharacterized protein</fullName>
    </submittedName>
</protein>
<evidence type="ECO:0000313" key="2">
    <source>
        <dbReference type="EMBL" id="KAF5215398.1"/>
    </source>
</evidence>
<dbReference type="Gene3D" id="3.80.10.10">
    <property type="entry name" value="Ribonuclease Inhibitor"/>
    <property type="match status" value="2"/>
</dbReference>
<dbReference type="Proteomes" id="UP000583944">
    <property type="component" value="Unassembled WGS sequence"/>
</dbReference>
<accession>A0A7J6XNH9</accession>
<comment type="caution">
    <text evidence="2">The sequence shown here is derived from an EMBL/GenBank/DDBJ whole genome shotgun (WGS) entry which is preliminary data.</text>
</comment>
<reference evidence="2 3" key="1">
    <citation type="journal article" date="2019" name="Genome Biol. Evol.">
        <title>Nanopore Sequencing Significantly Improves Genome Assembly of the Protozoan Parasite Trypanosoma cruzi.</title>
        <authorList>
            <person name="Diaz-Viraque F."/>
            <person name="Pita S."/>
            <person name="Greif G."/>
            <person name="de Souza R.C.M."/>
            <person name="Iraola G."/>
            <person name="Robello C."/>
        </authorList>
    </citation>
    <scope>NUCLEOTIDE SEQUENCE [LARGE SCALE GENOMIC DNA]</scope>
    <source>
        <strain evidence="2 3">Berenice</strain>
    </source>
</reference>
<dbReference type="InterPro" id="IPR052201">
    <property type="entry name" value="LRR-containing_regulator"/>
</dbReference>
<dbReference type="InterPro" id="IPR032675">
    <property type="entry name" value="LRR_dom_sf"/>
</dbReference>